<gene>
    <name evidence="1" type="ORF">BJ138DRAFT_488539</name>
</gene>
<sequence>MLFNSRVVFKSALPLTIFLILALSFSFVSASGSRTAKYEMTVASGDHLTGQSDPHHADLLPCGPCGKHKSSVAGHLRSFKMTTNLPKKVKVVTSFFSGSNCTGALRPTYTGVSQNVGTVPSGIRKAASHKVCFTPTYVGGPIEIP</sequence>
<comment type="caution">
    <text evidence="1">The sequence shown here is derived from an EMBL/GenBank/DDBJ whole genome shotgun (WGS) entry which is preliminary data.</text>
</comment>
<keyword evidence="2" id="KW-1185">Reference proteome</keyword>
<name>A0ACB8A3A7_9AGAM</name>
<dbReference type="Proteomes" id="UP000790377">
    <property type="component" value="Unassembled WGS sequence"/>
</dbReference>
<reference evidence="1" key="1">
    <citation type="journal article" date="2021" name="New Phytol.">
        <title>Evolutionary innovations through gain and loss of genes in the ectomycorrhizal Boletales.</title>
        <authorList>
            <person name="Wu G."/>
            <person name="Miyauchi S."/>
            <person name="Morin E."/>
            <person name="Kuo A."/>
            <person name="Drula E."/>
            <person name="Varga T."/>
            <person name="Kohler A."/>
            <person name="Feng B."/>
            <person name="Cao Y."/>
            <person name="Lipzen A."/>
            <person name="Daum C."/>
            <person name="Hundley H."/>
            <person name="Pangilinan J."/>
            <person name="Johnson J."/>
            <person name="Barry K."/>
            <person name="LaButti K."/>
            <person name="Ng V."/>
            <person name="Ahrendt S."/>
            <person name="Min B."/>
            <person name="Choi I.G."/>
            <person name="Park H."/>
            <person name="Plett J.M."/>
            <person name="Magnuson J."/>
            <person name="Spatafora J.W."/>
            <person name="Nagy L.G."/>
            <person name="Henrissat B."/>
            <person name="Grigoriev I.V."/>
            <person name="Yang Z.L."/>
            <person name="Xu J."/>
            <person name="Martin F.M."/>
        </authorList>
    </citation>
    <scope>NUCLEOTIDE SEQUENCE</scope>
    <source>
        <strain evidence="1">ATCC 28755</strain>
    </source>
</reference>
<dbReference type="EMBL" id="MU267897">
    <property type="protein sequence ID" value="KAH7907523.1"/>
    <property type="molecule type" value="Genomic_DNA"/>
</dbReference>
<protein>
    <submittedName>
        <fullName evidence="1">Uncharacterized protein</fullName>
    </submittedName>
</protein>
<organism evidence="1 2">
    <name type="scientific">Hygrophoropsis aurantiaca</name>
    <dbReference type="NCBI Taxonomy" id="72124"/>
    <lineage>
        <taxon>Eukaryota</taxon>
        <taxon>Fungi</taxon>
        <taxon>Dikarya</taxon>
        <taxon>Basidiomycota</taxon>
        <taxon>Agaricomycotina</taxon>
        <taxon>Agaricomycetes</taxon>
        <taxon>Agaricomycetidae</taxon>
        <taxon>Boletales</taxon>
        <taxon>Coniophorineae</taxon>
        <taxon>Hygrophoropsidaceae</taxon>
        <taxon>Hygrophoropsis</taxon>
    </lineage>
</organism>
<accession>A0ACB8A3A7</accession>
<evidence type="ECO:0000313" key="1">
    <source>
        <dbReference type="EMBL" id="KAH7907523.1"/>
    </source>
</evidence>
<proteinExistence type="predicted"/>
<evidence type="ECO:0000313" key="2">
    <source>
        <dbReference type="Proteomes" id="UP000790377"/>
    </source>
</evidence>